<dbReference type="AlphaFoldDB" id="A0A317E6Y6"/>
<dbReference type="Proteomes" id="UP000245461">
    <property type="component" value="Unassembled WGS sequence"/>
</dbReference>
<evidence type="ECO:0000313" key="2">
    <source>
        <dbReference type="Proteomes" id="UP000245461"/>
    </source>
</evidence>
<evidence type="ECO:0000313" key="1">
    <source>
        <dbReference type="EMBL" id="PWR22759.1"/>
    </source>
</evidence>
<keyword evidence="2" id="KW-1185">Reference proteome</keyword>
<organism evidence="1 2">
    <name type="scientific">Zavarzinia aquatilis</name>
    <dbReference type="NCBI Taxonomy" id="2211142"/>
    <lineage>
        <taxon>Bacteria</taxon>
        <taxon>Pseudomonadati</taxon>
        <taxon>Pseudomonadota</taxon>
        <taxon>Alphaproteobacteria</taxon>
        <taxon>Rhodospirillales</taxon>
        <taxon>Zavarziniaceae</taxon>
        <taxon>Zavarzinia</taxon>
    </lineage>
</organism>
<dbReference type="RefSeq" id="WP_109905286.1">
    <property type="nucleotide sequence ID" value="NZ_QGLE01000005.1"/>
</dbReference>
<reference evidence="1 2" key="1">
    <citation type="submission" date="2018-05" db="EMBL/GenBank/DDBJ databases">
        <title>Zavarzinia sp. HR-AS.</title>
        <authorList>
            <person name="Lee Y."/>
            <person name="Jeon C.O."/>
        </authorList>
    </citation>
    <scope>NUCLEOTIDE SEQUENCE [LARGE SCALE GENOMIC DNA]</scope>
    <source>
        <strain evidence="1 2">HR-AS</strain>
    </source>
</reference>
<proteinExistence type="predicted"/>
<evidence type="ECO:0008006" key="3">
    <source>
        <dbReference type="Google" id="ProtNLM"/>
    </source>
</evidence>
<accession>A0A317E6Y6</accession>
<dbReference type="SUPFAM" id="SSF82171">
    <property type="entry name" value="DPP6 N-terminal domain-like"/>
    <property type="match status" value="1"/>
</dbReference>
<dbReference type="Pfam" id="PF10983">
    <property type="entry name" value="DUF2793"/>
    <property type="match status" value="1"/>
</dbReference>
<sequence length="628" mass="64271">MPTPRLALPYIVQSQAQKEVTHNEALNLLDIVVQTAVLDRHRTEPPASPAAGQRHLVATGATGAWSGQDGSIAAWIGTAWLFVGPWPGFQAYIVGEGRSLTWDGTAWEAPYSGIGIGDVGGLADALDGKLGVAAIGTAVQAHDPRLDALTALDLAADRLIYASGPDTLALADLTGLGRALAGAGNDAVARAALGAAAQPVCHVPARRHAVSTAWSARPSPADNQWLAICWAPELGLLCAVSVDGAGNRVATSPDGLHWATRASAADNLWSGVCWSADLGLFCAVSSDGSGNRVMTSPDGIAWTARASAADNAWSSVCWSPELGLFCAVATSGAGNRVMTSPDGIAWTARTSAADLSWFSVCWSPECGLFCAVSYSGTGHRVMTSPDGVNWTLRVSAADNNWLSVCWSADLGLFCAVANSGTGNRVMTSPDGVNWTARASAADNTWRSVAWSAELGLFCAVANSGAGNRVMTSPDGIVWSSGASGADNNWRALCWAAALGIFAATGVSGTGTRMMTSAAWPGLPGRRRIIPGYAARGDASAVLVSGADPVFQHVTATLTADRALTLSAAGAVAGDLFEIRRSGAGAFALAIANGGPAGGTLRSGGAGVAFTGRYVFDGSNWIELSYVAA</sequence>
<dbReference type="OrthoDB" id="564699at2"/>
<dbReference type="EMBL" id="QGLE01000005">
    <property type="protein sequence ID" value="PWR22759.1"/>
    <property type="molecule type" value="Genomic_DNA"/>
</dbReference>
<dbReference type="InterPro" id="IPR021251">
    <property type="entry name" value="DUF2793"/>
</dbReference>
<comment type="caution">
    <text evidence="1">The sequence shown here is derived from an EMBL/GenBank/DDBJ whole genome shotgun (WGS) entry which is preliminary data.</text>
</comment>
<gene>
    <name evidence="1" type="ORF">DKG74_10000</name>
</gene>
<protein>
    <recommendedName>
        <fullName evidence="3">DUF2793 domain-containing protein</fullName>
    </recommendedName>
</protein>
<name>A0A317E6Y6_9PROT</name>